<comment type="caution">
    <text evidence="4">The sequence shown here is derived from an EMBL/GenBank/DDBJ whole genome shotgun (WGS) entry which is preliminary data.</text>
</comment>
<dbReference type="Gene3D" id="3.40.50.300">
    <property type="entry name" value="P-loop containing nucleotide triphosphate hydrolases"/>
    <property type="match status" value="2"/>
</dbReference>
<feature type="coiled-coil region" evidence="1">
    <location>
        <begin position="325"/>
        <end position="396"/>
    </location>
</feature>
<evidence type="ECO:0000313" key="5">
    <source>
        <dbReference type="Proteomes" id="UP001201273"/>
    </source>
</evidence>
<gene>
    <name evidence="4" type="ORF">K6Y31_06170</name>
</gene>
<dbReference type="PANTHER" id="PTHR32114:SF2">
    <property type="entry name" value="ABC TRANSPORTER ABCH.3"/>
    <property type="match status" value="1"/>
</dbReference>
<dbReference type="RefSeq" id="WP_233051936.1">
    <property type="nucleotide sequence ID" value="NZ_JAIMJA010000005.1"/>
</dbReference>
<dbReference type="Pfam" id="PF13558">
    <property type="entry name" value="SbcC_Walker_B"/>
    <property type="match status" value="1"/>
</dbReference>
<name>A0ABS8WAH3_9GAMM</name>
<evidence type="ECO:0000256" key="1">
    <source>
        <dbReference type="SAM" id="Coils"/>
    </source>
</evidence>
<dbReference type="InterPro" id="IPR027417">
    <property type="entry name" value="P-loop_NTPase"/>
</dbReference>
<keyword evidence="5" id="KW-1185">Reference proteome</keyword>
<evidence type="ECO:0000313" key="4">
    <source>
        <dbReference type="EMBL" id="MCE2594395.1"/>
    </source>
</evidence>
<dbReference type="Pfam" id="PF13476">
    <property type="entry name" value="AAA_23"/>
    <property type="match status" value="1"/>
</dbReference>
<accession>A0ABS8WAH3</accession>
<dbReference type="InterPro" id="IPR038729">
    <property type="entry name" value="Rad50/SbcC_AAA"/>
</dbReference>
<dbReference type="PANTHER" id="PTHR32114">
    <property type="entry name" value="ABC TRANSPORTER ABCH.3"/>
    <property type="match status" value="1"/>
</dbReference>
<sequence length="1017" mass="112556">MRPIHLTMTAFGPFADTQTIDFAKLGQNPLFLLNGPTGAGKTSILDAICFALYGKSTGDEREAAQMRCDYAAPTTLTEVTFEFELGSQRYRIRRVPEQARPKKNGEGTTDQKPEAQLYRVDGEQEVLLVPSKVSEANALIEQLTGLDADQFRQVMVLPQGKFRQLLMADSKEREKIFSQLFQTQIYRKIEDKLKAQAAALRKENDALANQRAGMINALELEEGITLEDEQAKLAPKLADALTQKNAHTQAYEQANHALVSAKSIAADFTALAQLKAEQLKLDEQSGVITQTQQRCERAQQAQQIEPSYQFYLAREQEAQLSQKALQQSEEQLKQGQRVASEKAAEFAKLAQLNEQAKAEQAELQKLNGLTVPFNALAELAREIKQAETARLNGQQQLQTFEHKLAQCLQQKQSDDAELAKQQQLAEPLFNLQQQFNALQAHEKTHQQWLKASAELALLGERLQQSLVNGKALNLAEQKEREQLNQAQLRWHQGQAAILAQTLQQGLPCPVCGSGSHPAPAQPQHDLPTEAVLEQLTQQANKAQQDLASARQEYKSLNVQLTEKQQFVAELALSLGEYVQYSAQQLTQHLQGLKGQVEQAQLAQNQVKTITERLKQQQQQEEPLRQQVDAESKRVNQLQSQLAQLQGKEASLREQIPTDFSSLTQLERAITAATKALTELELNIQTIRDQHQVAQTALAQLQAANTAAIEQNETSKTRQEQALTGFNHQLAAANFADLAAYKQACLTKAEISALTEEINAYQQACQKNQANTAQLAEKLTDINEPDMAQLTQQAERLLAQKAQAEATWQGLHNRAEQLQKAALQLAELGKKITQVEQEYEVVGTLANVANGQTGNKISLQRFVLSVLLDDVLLDASARLQLMSKGRYRLLRKEERAKGNKASGLELEVEDAYTGKVRSVATLSGGESFMAALAMALGLSEVVQAYAGGIKLDTLFIDEGFGSLDQESLDLAVRTLMDLQSSGRMVGVISHVSEMKEQLSTRVDVNKTSIGSTLTLVLP</sequence>
<evidence type="ECO:0000256" key="2">
    <source>
        <dbReference type="SAM" id="MobiDB-lite"/>
    </source>
</evidence>
<feature type="compositionally biased region" description="Basic and acidic residues" evidence="2">
    <location>
        <begin position="94"/>
        <end position="113"/>
    </location>
</feature>
<evidence type="ECO:0000259" key="3">
    <source>
        <dbReference type="Pfam" id="PF13476"/>
    </source>
</evidence>
<reference evidence="4 5" key="1">
    <citation type="journal article" date="2022" name="Environ. Microbiol. Rep.">
        <title>Eco-phylogenetic analyses reveal divergent evolution of vitamin B12 metabolism in the marine bacterial family 'Psychromonadaceae'.</title>
        <authorList>
            <person name="Jin X."/>
            <person name="Yang Y."/>
            <person name="Cao H."/>
            <person name="Gao B."/>
            <person name="Zhao Z."/>
        </authorList>
    </citation>
    <scope>NUCLEOTIDE SEQUENCE [LARGE SCALE GENOMIC DNA]</scope>
    <source>
        <strain evidence="4 5">MKS20</strain>
    </source>
</reference>
<dbReference type="EMBL" id="JAIMJA010000005">
    <property type="protein sequence ID" value="MCE2594395.1"/>
    <property type="molecule type" value="Genomic_DNA"/>
</dbReference>
<proteinExistence type="predicted"/>
<feature type="coiled-coil region" evidence="1">
    <location>
        <begin position="532"/>
        <end position="703"/>
    </location>
</feature>
<dbReference type="Proteomes" id="UP001201273">
    <property type="component" value="Unassembled WGS sequence"/>
</dbReference>
<feature type="region of interest" description="Disordered" evidence="2">
    <location>
        <begin position="94"/>
        <end position="115"/>
    </location>
</feature>
<dbReference type="SUPFAM" id="SSF52540">
    <property type="entry name" value="P-loop containing nucleoside triphosphate hydrolases"/>
    <property type="match status" value="1"/>
</dbReference>
<organism evidence="4 5">
    <name type="scientific">Motilimonas cestriensis</name>
    <dbReference type="NCBI Taxonomy" id="2742685"/>
    <lineage>
        <taxon>Bacteria</taxon>
        <taxon>Pseudomonadati</taxon>
        <taxon>Pseudomonadota</taxon>
        <taxon>Gammaproteobacteria</taxon>
        <taxon>Alteromonadales</taxon>
        <taxon>Alteromonadales genera incertae sedis</taxon>
        <taxon>Motilimonas</taxon>
    </lineage>
</organism>
<protein>
    <submittedName>
        <fullName evidence="4">SMC family ATPase</fullName>
    </submittedName>
</protein>
<feature type="domain" description="Rad50/SbcC-type AAA" evidence="3">
    <location>
        <begin position="6"/>
        <end position="215"/>
    </location>
</feature>
<feature type="coiled-coil region" evidence="1">
    <location>
        <begin position="750"/>
        <end position="837"/>
    </location>
</feature>
<keyword evidence="1" id="KW-0175">Coiled coil</keyword>